<keyword evidence="1" id="KW-1133">Transmembrane helix</keyword>
<organism evidence="3 4">
    <name type="scientific">Ruminococcus flavefaciens</name>
    <dbReference type="NCBI Taxonomy" id="1265"/>
    <lineage>
        <taxon>Bacteria</taxon>
        <taxon>Bacillati</taxon>
        <taxon>Bacillota</taxon>
        <taxon>Clostridia</taxon>
        <taxon>Eubacteriales</taxon>
        <taxon>Oscillospiraceae</taxon>
        <taxon>Ruminococcus</taxon>
    </lineage>
</organism>
<keyword evidence="1" id="KW-0812">Transmembrane</keyword>
<dbReference type="AlphaFoldDB" id="A0A1M7MF78"/>
<dbReference type="InterPro" id="IPR039519">
    <property type="entry name" value="YokE-like_PH"/>
</dbReference>
<dbReference type="EMBL" id="FRCT01000022">
    <property type="protein sequence ID" value="SHM89473.1"/>
    <property type="molecule type" value="Genomic_DNA"/>
</dbReference>
<keyword evidence="1" id="KW-0472">Membrane</keyword>
<evidence type="ECO:0000259" key="2">
    <source>
        <dbReference type="Pfam" id="PF14470"/>
    </source>
</evidence>
<dbReference type="RefSeq" id="WP_072952397.1">
    <property type="nucleotide sequence ID" value="NZ_FRCT01000022.1"/>
</dbReference>
<dbReference type="OrthoDB" id="1821965at2"/>
<reference evidence="3 4" key="1">
    <citation type="submission" date="2016-11" db="EMBL/GenBank/DDBJ databases">
        <authorList>
            <person name="Jaros S."/>
            <person name="Januszkiewicz K."/>
            <person name="Wedrychowicz H."/>
        </authorList>
    </citation>
    <scope>NUCLEOTIDE SEQUENCE [LARGE SCALE GENOMIC DNA]</scope>
    <source>
        <strain evidence="3 4">Y1</strain>
    </source>
</reference>
<gene>
    <name evidence="3" type="ORF">SAMN04487860_1229</name>
</gene>
<evidence type="ECO:0000313" key="3">
    <source>
        <dbReference type="EMBL" id="SHM89473.1"/>
    </source>
</evidence>
<name>A0A1M7MF78_RUMFL</name>
<proteinExistence type="predicted"/>
<feature type="transmembrane region" description="Helical" evidence="1">
    <location>
        <begin position="39"/>
        <end position="57"/>
    </location>
</feature>
<evidence type="ECO:0000313" key="4">
    <source>
        <dbReference type="Proteomes" id="UP000184394"/>
    </source>
</evidence>
<protein>
    <recommendedName>
        <fullName evidence="2">YokE-like PH domain-containing protein</fullName>
    </recommendedName>
</protein>
<dbReference type="Pfam" id="PF14470">
    <property type="entry name" value="bPH_3"/>
    <property type="match status" value="1"/>
</dbReference>
<feature type="transmembrane region" description="Helical" evidence="1">
    <location>
        <begin position="64"/>
        <end position="85"/>
    </location>
</feature>
<sequence length="189" mass="22172">MSVRNDFSTDIDYDAYLDEGEHILWSQVPDKKKFHLPQGIIPVVLSLVFIIAGSYVLKIQHDKLVDFLYGLVFIIFGMVALFNYIERSATYLFTDKRIFIFKATKYKEIRYHNISFISVEKKKDSDTGNISLCFTHLLNRPHHQREYKVTSQTIYDVQDCEKVAEIIKAQKDTTNAYKKAREIEREQGF</sequence>
<dbReference type="Proteomes" id="UP000184394">
    <property type="component" value="Unassembled WGS sequence"/>
</dbReference>
<accession>A0A1M7MF78</accession>
<evidence type="ECO:0000256" key="1">
    <source>
        <dbReference type="SAM" id="Phobius"/>
    </source>
</evidence>
<feature type="domain" description="YokE-like PH" evidence="2">
    <location>
        <begin position="77"/>
        <end position="149"/>
    </location>
</feature>